<protein>
    <submittedName>
        <fullName evidence="1">Uncharacterized protein</fullName>
    </submittedName>
</protein>
<comment type="caution">
    <text evidence="1">The sequence shown here is derived from an EMBL/GenBank/DDBJ whole genome shotgun (WGS) entry which is preliminary data.</text>
</comment>
<evidence type="ECO:0000313" key="1">
    <source>
        <dbReference type="EMBL" id="KAF5192259.1"/>
    </source>
</evidence>
<evidence type="ECO:0000313" key="2">
    <source>
        <dbReference type="Proteomes" id="UP000554482"/>
    </source>
</evidence>
<sequence length="98" mass="11296">MYHSINQKLSKQLIYRRSPDHLCDMPKIAAALYQPNVAQLYETRFVTYSEVNDGEKGRILLNSLKVDIMLSLQIGTTNYQVQHPPHQKDTILPMAPKK</sequence>
<name>A0A7J6W4G4_THATH</name>
<reference evidence="1 2" key="1">
    <citation type="submission" date="2020-06" db="EMBL/GenBank/DDBJ databases">
        <title>Transcriptomic and genomic resources for Thalictrum thalictroides and T. hernandezii: Facilitating candidate gene discovery in an emerging model plant lineage.</title>
        <authorList>
            <person name="Arias T."/>
            <person name="Riano-Pachon D.M."/>
            <person name="Di Stilio V.S."/>
        </authorList>
    </citation>
    <scope>NUCLEOTIDE SEQUENCE [LARGE SCALE GENOMIC DNA]</scope>
    <source>
        <strain evidence="2">cv. WT478/WT964</strain>
        <tissue evidence="1">Leaves</tissue>
    </source>
</reference>
<dbReference type="Proteomes" id="UP000554482">
    <property type="component" value="Unassembled WGS sequence"/>
</dbReference>
<dbReference type="EMBL" id="JABWDY010021650">
    <property type="protein sequence ID" value="KAF5192259.1"/>
    <property type="molecule type" value="Genomic_DNA"/>
</dbReference>
<proteinExistence type="predicted"/>
<accession>A0A7J6W4G4</accession>
<gene>
    <name evidence="1" type="ORF">FRX31_018154</name>
</gene>
<dbReference type="AlphaFoldDB" id="A0A7J6W4G4"/>
<keyword evidence="2" id="KW-1185">Reference proteome</keyword>
<organism evidence="1 2">
    <name type="scientific">Thalictrum thalictroides</name>
    <name type="common">Rue-anemone</name>
    <name type="synonym">Anemone thalictroides</name>
    <dbReference type="NCBI Taxonomy" id="46969"/>
    <lineage>
        <taxon>Eukaryota</taxon>
        <taxon>Viridiplantae</taxon>
        <taxon>Streptophyta</taxon>
        <taxon>Embryophyta</taxon>
        <taxon>Tracheophyta</taxon>
        <taxon>Spermatophyta</taxon>
        <taxon>Magnoliopsida</taxon>
        <taxon>Ranunculales</taxon>
        <taxon>Ranunculaceae</taxon>
        <taxon>Thalictroideae</taxon>
        <taxon>Thalictrum</taxon>
    </lineage>
</organism>